<keyword evidence="1" id="KW-0234">DNA repair</keyword>
<dbReference type="EMBL" id="BKCJ010006207">
    <property type="protein sequence ID" value="GEU70923.1"/>
    <property type="molecule type" value="Genomic_DNA"/>
</dbReference>
<accession>A0A6L2MA67</accession>
<sequence length="1624" mass="184109">METARKSAMVFSGLTVLLMREDSHSFAIASSLLVRMSLAYDAASCSLCKVLIAISFTRFLAMKAMDSSIDGGIFWSTAMAKTINGEAQLHAKVDGKKIIVIESSVRRDLRLADEEDEVVHKELGDRLVRAVTTSFSLEAEHDSGNITKTQSKKTPNEPSSQGTDSDSGPRCQKTMGDTMAQTRFGRVFKHSNHSLLAIGNTLQNDEDSMKLDELMALCITLKNRVLDLEKTKTTQHNEITSLKRRVKKLEKKNRSRTHKLKRLYKVGLTARVESSRDEKSLGEDASKQEWRIDDIDADEDITLVNDTDNEMFDVDVLGGEEMFVAGQNENVVEEVVDAIQVCTAATNVTITTKEITFAQVLKALKTSKPKDDIQANIDNDHQLAERLKAQEQEELSIKEKATLFQQLLEKRRNRFITERAEEKRNKSPTQAQQRKIMCTYLKNMEGHMLKQLKLKEFDKIQEMFDRAFKRQKVEDDREKAELKQLMETIPDEEELAIDVIPLAVRSPRIVDSKIHKERKKSYYQIVRADGKSQMYMIFSKMLKSFDREDLEDLYKLIYILVEKKYLLTPSTLSMMLEKKLQIDYESKMAYQLLINRTEDAQLYLDVYRKYSWVSGKIPCVQHDTALRGDGLDKCRLQPSHHYDVFEAYLALCSSGADSRRSRSVSQIKHVFNFNLVHSDCDSQNSYPVSRDGGNKLENCQLMSTIGVSNNGSSTSRQGINVQVRPHVNSSVGVRSASRKTLRRVLTSGSTVRCESRLFDIIYAVEVVESVCSALMNHLSVKSLFENKHFMENIRAYNQMQRPARDKCKELYISEFKIRLYNSEGTRGYELPSSNALGAMVFGNGERAGYEVGGRIILLMSFTGGPRYIRIPKRGLPHCHTLLWVDSASKIRIAEDVDRFISVELPDPRINPEGYNVVSELMMHGPCGAVSLKASDETQVYLLQEMNSSWIISYVVPYNRDMLLAFQAHINVEYYGWSMLIKYLFKVACQALDLLGDDKEWEIAFEEACGSATPEKLRFLFSHILLYCDVANPSRLWRKYWKEMSYDIPKKVSKRVQIPDYHLNDDSLQGYTLYKIEIILSNYGPMNDRHCFEALNRSLRDIVDKLSSLFGGKLVLLGGDFWQTLPVKKGASKIEVISSCILESTLWLSFKVFMLKHKMRLARPNISLEECSMVNSFASWLLAVDDGKISEPVDEDPENMSWVLIPHAYCLPPDEQGMVPGESTIYMSQDEATPTGNDGAKTGMLYPIEHLNTFKLPGFPPHQLELKVGSPVMLLRNANIADGLCNGTRMIVRQLMMKLIELQIITGTKVGEKVFIHRIPLIHNDPNLPFVLKQKQFPIKLCYAMTINKSQGQSLNKIAVYLPHLIFGHGQLYVALSRATTSHELLTITQLNRNSTKRTLEAKVYRKWVAKSPPEMTPYAYCCILLDQEGNAIQANMALKDTDYFNAKLQMGMAYRISTSVVKPPVASYNQLESKLPRPDTKTLSSAHSGMKWPTTLANIDSMGQPVIIAISSCRVSKYTAANKVTDHPCTKLVEKYKPADPTKIPPEILAIQGKHAVFQFHFNTLGNLTDLSLDAVYDVQKQDHNRSSSTQEINKDVDSEQNTFCTESNQPQVKPSFVPEGNNC</sequence>
<keyword evidence="1" id="KW-0067">ATP-binding</keyword>
<dbReference type="InterPro" id="IPR012340">
    <property type="entry name" value="NA-bd_OB-fold"/>
</dbReference>
<keyword evidence="2" id="KW-0175">Coiled coil</keyword>
<keyword evidence="1" id="KW-0227">DNA damage</keyword>
<dbReference type="Gene3D" id="2.40.50.140">
    <property type="entry name" value="Nucleic acid-binding proteins"/>
    <property type="match status" value="1"/>
</dbReference>
<feature type="non-terminal residue" evidence="6">
    <location>
        <position position="1624"/>
    </location>
</feature>
<dbReference type="InterPro" id="IPR027417">
    <property type="entry name" value="P-loop_NTPase"/>
</dbReference>
<protein>
    <recommendedName>
        <fullName evidence="1">ATP-dependent DNA helicase</fullName>
        <ecNumber evidence="1">5.6.2.3</ecNumber>
    </recommendedName>
</protein>
<dbReference type="InterPro" id="IPR010285">
    <property type="entry name" value="DNA_helicase_pif1-like_DEAD"/>
</dbReference>
<dbReference type="Pfam" id="PF21530">
    <property type="entry name" value="Pif1_2B_dom"/>
    <property type="match status" value="1"/>
</dbReference>
<dbReference type="GO" id="GO:0016787">
    <property type="term" value="F:hydrolase activity"/>
    <property type="evidence" value="ECO:0007669"/>
    <property type="project" value="UniProtKB-KW"/>
</dbReference>
<dbReference type="SUPFAM" id="SSF52540">
    <property type="entry name" value="P-loop containing nucleoside triphosphate hydrolases"/>
    <property type="match status" value="1"/>
</dbReference>
<proteinExistence type="inferred from homology"/>
<feature type="compositionally biased region" description="Polar residues" evidence="3">
    <location>
        <begin position="144"/>
        <end position="166"/>
    </location>
</feature>
<dbReference type="GO" id="GO:0006310">
    <property type="term" value="P:DNA recombination"/>
    <property type="evidence" value="ECO:0007669"/>
    <property type="project" value="UniProtKB-KW"/>
</dbReference>
<keyword evidence="1" id="KW-0547">Nucleotide-binding</keyword>
<feature type="domain" description="DNA helicase Pif1-like DEAD-box helicase" evidence="4">
    <location>
        <begin position="1066"/>
        <end position="1192"/>
    </location>
</feature>
<evidence type="ECO:0000259" key="4">
    <source>
        <dbReference type="Pfam" id="PF05970"/>
    </source>
</evidence>
<keyword evidence="1" id="KW-0378">Hydrolase</keyword>
<comment type="caution">
    <text evidence="6">The sequence shown here is derived from an EMBL/GenBank/DDBJ whole genome shotgun (WGS) entry which is preliminary data.</text>
</comment>
<feature type="region of interest" description="Disordered" evidence="3">
    <location>
        <begin position="1584"/>
        <end position="1624"/>
    </location>
</feature>
<dbReference type="EC" id="5.6.2.3" evidence="1"/>
<feature type="compositionally biased region" description="Polar residues" evidence="3">
    <location>
        <begin position="1600"/>
        <end position="1613"/>
    </location>
</feature>
<keyword evidence="1 6" id="KW-0347">Helicase</keyword>
<feature type="region of interest" description="Disordered" evidence="3">
    <location>
        <begin position="141"/>
        <end position="175"/>
    </location>
</feature>
<comment type="similarity">
    <text evidence="1">Belongs to the helicase family.</text>
</comment>
<dbReference type="Pfam" id="PF05970">
    <property type="entry name" value="PIF1"/>
    <property type="match status" value="1"/>
</dbReference>
<dbReference type="CDD" id="cd18809">
    <property type="entry name" value="SF1_C_RecD"/>
    <property type="match status" value="1"/>
</dbReference>
<evidence type="ECO:0000259" key="5">
    <source>
        <dbReference type="Pfam" id="PF21530"/>
    </source>
</evidence>
<name>A0A6L2MA67_TANCI</name>
<gene>
    <name evidence="6" type="ORF">Tci_042901</name>
</gene>
<evidence type="ECO:0000256" key="2">
    <source>
        <dbReference type="SAM" id="Coils"/>
    </source>
</evidence>
<evidence type="ECO:0000256" key="3">
    <source>
        <dbReference type="SAM" id="MobiDB-lite"/>
    </source>
</evidence>
<evidence type="ECO:0000256" key="1">
    <source>
        <dbReference type="RuleBase" id="RU363044"/>
    </source>
</evidence>
<dbReference type="PANTHER" id="PTHR10492:SF96">
    <property type="entry name" value="ATP-DEPENDENT DNA HELICASE"/>
    <property type="match status" value="1"/>
</dbReference>
<comment type="cofactor">
    <cofactor evidence="1">
        <name>Mg(2+)</name>
        <dbReference type="ChEBI" id="CHEBI:18420"/>
    </cofactor>
</comment>
<dbReference type="GO" id="GO:0005524">
    <property type="term" value="F:ATP binding"/>
    <property type="evidence" value="ECO:0007669"/>
    <property type="project" value="UniProtKB-KW"/>
</dbReference>
<organism evidence="6">
    <name type="scientific">Tanacetum cinerariifolium</name>
    <name type="common">Dalmatian daisy</name>
    <name type="synonym">Chrysanthemum cinerariifolium</name>
    <dbReference type="NCBI Taxonomy" id="118510"/>
    <lineage>
        <taxon>Eukaryota</taxon>
        <taxon>Viridiplantae</taxon>
        <taxon>Streptophyta</taxon>
        <taxon>Embryophyta</taxon>
        <taxon>Tracheophyta</taxon>
        <taxon>Spermatophyta</taxon>
        <taxon>Magnoliopsida</taxon>
        <taxon>eudicotyledons</taxon>
        <taxon>Gunneridae</taxon>
        <taxon>Pentapetalae</taxon>
        <taxon>asterids</taxon>
        <taxon>campanulids</taxon>
        <taxon>Asterales</taxon>
        <taxon>Asteraceae</taxon>
        <taxon>Asteroideae</taxon>
        <taxon>Anthemideae</taxon>
        <taxon>Anthemidinae</taxon>
        <taxon>Tanacetum</taxon>
    </lineage>
</organism>
<dbReference type="PANTHER" id="PTHR10492">
    <property type="match status" value="1"/>
</dbReference>
<evidence type="ECO:0000313" key="6">
    <source>
        <dbReference type="EMBL" id="GEU70923.1"/>
    </source>
</evidence>
<dbReference type="GO" id="GO:0000723">
    <property type="term" value="P:telomere maintenance"/>
    <property type="evidence" value="ECO:0007669"/>
    <property type="project" value="InterPro"/>
</dbReference>
<feature type="coiled-coil region" evidence="2">
    <location>
        <begin position="211"/>
        <end position="259"/>
    </location>
</feature>
<feature type="domain" description="DNA helicase Pif1-like 2B" evidence="5">
    <location>
        <begin position="1248"/>
        <end position="1294"/>
    </location>
</feature>
<dbReference type="GO" id="GO:0006281">
    <property type="term" value="P:DNA repair"/>
    <property type="evidence" value="ECO:0007669"/>
    <property type="project" value="UniProtKB-KW"/>
</dbReference>
<dbReference type="GO" id="GO:0043139">
    <property type="term" value="F:5'-3' DNA helicase activity"/>
    <property type="evidence" value="ECO:0007669"/>
    <property type="project" value="UniProtKB-EC"/>
</dbReference>
<reference evidence="6" key="1">
    <citation type="journal article" date="2019" name="Sci. Rep.">
        <title>Draft genome of Tanacetum cinerariifolium, the natural source of mosquito coil.</title>
        <authorList>
            <person name="Yamashiro T."/>
            <person name="Shiraishi A."/>
            <person name="Satake H."/>
            <person name="Nakayama K."/>
        </authorList>
    </citation>
    <scope>NUCLEOTIDE SEQUENCE</scope>
</reference>
<keyword evidence="1" id="KW-0233">DNA recombination</keyword>
<comment type="catalytic activity">
    <reaction evidence="1">
        <text>ATP + H2O = ADP + phosphate + H(+)</text>
        <dbReference type="Rhea" id="RHEA:13065"/>
        <dbReference type="ChEBI" id="CHEBI:15377"/>
        <dbReference type="ChEBI" id="CHEBI:15378"/>
        <dbReference type="ChEBI" id="CHEBI:30616"/>
        <dbReference type="ChEBI" id="CHEBI:43474"/>
        <dbReference type="ChEBI" id="CHEBI:456216"/>
        <dbReference type="EC" id="5.6.2.3"/>
    </reaction>
</comment>
<dbReference type="InterPro" id="IPR049163">
    <property type="entry name" value="Pif1-like_2B_dom"/>
</dbReference>